<reference evidence="1 2" key="1">
    <citation type="journal article" date="2016" name="Mol. Biol. Evol.">
        <title>Comparative Genomics of Early-Diverging Mushroom-Forming Fungi Provides Insights into the Origins of Lignocellulose Decay Capabilities.</title>
        <authorList>
            <person name="Nagy L.G."/>
            <person name="Riley R."/>
            <person name="Tritt A."/>
            <person name="Adam C."/>
            <person name="Daum C."/>
            <person name="Floudas D."/>
            <person name="Sun H."/>
            <person name="Yadav J.S."/>
            <person name="Pangilinan J."/>
            <person name="Larsson K.H."/>
            <person name="Matsuura K."/>
            <person name="Barry K."/>
            <person name="Labutti K."/>
            <person name="Kuo R."/>
            <person name="Ohm R.A."/>
            <person name="Bhattacharya S.S."/>
            <person name="Shirouzu T."/>
            <person name="Yoshinaga Y."/>
            <person name="Martin F.M."/>
            <person name="Grigoriev I.V."/>
            <person name="Hibbett D.S."/>
        </authorList>
    </citation>
    <scope>NUCLEOTIDE SEQUENCE [LARGE SCALE GENOMIC DNA]</scope>
    <source>
        <strain evidence="1 2">CBS 109695</strain>
    </source>
</reference>
<keyword evidence="2" id="KW-1185">Reference proteome</keyword>
<evidence type="ECO:0000313" key="1">
    <source>
        <dbReference type="EMBL" id="KZP31190.1"/>
    </source>
</evidence>
<organism evidence="1 2">
    <name type="scientific">Athelia psychrophila</name>
    <dbReference type="NCBI Taxonomy" id="1759441"/>
    <lineage>
        <taxon>Eukaryota</taxon>
        <taxon>Fungi</taxon>
        <taxon>Dikarya</taxon>
        <taxon>Basidiomycota</taxon>
        <taxon>Agaricomycotina</taxon>
        <taxon>Agaricomycetes</taxon>
        <taxon>Agaricomycetidae</taxon>
        <taxon>Atheliales</taxon>
        <taxon>Atheliaceae</taxon>
        <taxon>Athelia</taxon>
    </lineage>
</organism>
<dbReference type="EMBL" id="KV417490">
    <property type="protein sequence ID" value="KZP31190.1"/>
    <property type="molecule type" value="Genomic_DNA"/>
</dbReference>
<dbReference type="AlphaFoldDB" id="A0A166U0M1"/>
<protein>
    <submittedName>
        <fullName evidence="1">Uncharacterized protein</fullName>
    </submittedName>
</protein>
<evidence type="ECO:0000313" key="2">
    <source>
        <dbReference type="Proteomes" id="UP000076532"/>
    </source>
</evidence>
<accession>A0A166U0M1</accession>
<name>A0A166U0M1_9AGAM</name>
<gene>
    <name evidence="1" type="ORF">FIBSPDRAFT_945224</name>
</gene>
<dbReference type="Proteomes" id="UP000076532">
    <property type="component" value="Unassembled WGS sequence"/>
</dbReference>
<sequence>MGAYSSFHLPAFTTNAVNDTQRVMEGSETPDLFSQHLNAAILKIHDLEQLFNVRITTDKKTNYTDFKRTEATMSALRGDIQHAQALLEGLRSTLAPNEVEVHCSNSHHAYELAAKEDRINELSAQLRLDIISQCQVSSEVCKCKSADSDPPSSKGDIRGLTGAGGSSLCNAFEDTVNVAQLKSIIEKFKMPAVKVELKDVKKKRNVSFTGDSQVLREYMAKNWPSSQILIVDSPVWQDLHAWIVRPRHRVQASSQPQHQAGDEWIPDPQFGRVHGQVGELFFRSAERNLVYAGSYRAVVLPNIQPKQFSQLTGKARKCFVRSVKTYEGYDCRLKSFSTITPLIESGVIGIECLGLQFLAFNEDIHGELVEVRNLSKLDEAIHAKRPPDISALDYDPAGPAEYE</sequence>
<dbReference type="OrthoDB" id="2961454at2759"/>
<proteinExistence type="predicted"/>